<evidence type="ECO:0000259" key="10">
    <source>
        <dbReference type="Pfam" id="PF26560"/>
    </source>
</evidence>
<evidence type="ECO:0000256" key="4">
    <source>
        <dbReference type="ARBA" id="ARBA00022801"/>
    </source>
</evidence>
<dbReference type="InterPro" id="IPR049387">
    <property type="entry name" value="UFSP2-like_2nd"/>
</dbReference>
<evidence type="ECO:0000256" key="2">
    <source>
        <dbReference type="ARBA" id="ARBA00022670"/>
    </source>
</evidence>
<keyword evidence="3" id="KW-0833">Ubl conjugation pathway</keyword>
<dbReference type="GO" id="GO:0071567">
    <property type="term" value="F:deUFMylase activity"/>
    <property type="evidence" value="ECO:0007669"/>
    <property type="project" value="TreeGrafter"/>
</dbReference>
<feature type="domain" description="UFSP2 second" evidence="9">
    <location>
        <begin position="156"/>
        <end position="361"/>
    </location>
</feature>
<dbReference type="PANTHER" id="PTHR48153">
    <property type="entry name" value="UFM1-SPECIFIC PROTEASE 2"/>
    <property type="match status" value="1"/>
</dbReference>
<dbReference type="Proteomes" id="UP001153620">
    <property type="component" value="Chromosome 2"/>
</dbReference>
<dbReference type="Pfam" id="PF07910">
    <property type="entry name" value="Peptidase_C78"/>
    <property type="match status" value="1"/>
</dbReference>
<dbReference type="InterPro" id="IPR058757">
    <property type="entry name" value="UFSP2_MPN_N"/>
</dbReference>
<dbReference type="PANTHER" id="PTHR48153:SF2">
    <property type="entry name" value="UFM1-SPECIFIC PROTEASE 2"/>
    <property type="match status" value="1"/>
</dbReference>
<dbReference type="Pfam" id="PF26560">
    <property type="entry name" value="UFSP2_MPN_insect"/>
    <property type="match status" value="1"/>
</dbReference>
<evidence type="ECO:0000259" key="8">
    <source>
        <dbReference type="Pfam" id="PF07910"/>
    </source>
</evidence>
<feature type="domain" description="UFSP2 N-terminal MPN-like" evidence="10">
    <location>
        <begin position="1"/>
        <end position="127"/>
    </location>
</feature>
<sequence length="575" mass="65572">MTANLQISQLVVNRLKNLKDVCGGGLFGLMYSKNLIIMGFDLESSDILNFKKMQDNFPTETDLCGLFKFGECSDTEAHMQEILACVDITDNPILLKCSHKGDEFELKASQYRNGKLVEIEYEVISEEILYRQFFYARLLGYVEIAIDNNVKSIKNEFLNVRKKLASGNVIFQCQDHRIFFDTDKVIGLNQEAVMLDLLDVLKVKKQDEGKKSKKEQIPTDFTTININCLIKKSDENEKNSRAALNFVLERNRILIPIKIDAIAALHINTKTMALYDILVESLCRTLRLVEENVLEQTEKVSVPSTFHFKPDNFGHFYTCIYADSTPDDEKHLTSKRRELHQQLGIALTRPVFRRSNNYNFSVTNSSLLVNPHVGLKSSVIGGKQSLVQGKYTYHHYMQDNFNDDGWGCAYRSLQTLCSWFRFQGYSSTKVPNHEEIQRYLVKVGDKPSNFINSRQWIGSMEVSTCLHGFMNVDSRIMHVTSGSELASKGSELAYHFESQGTPIMIGGGVLAHTILGVDFNSNTGELKFLILDPHFTGSDDLQIVQNKGWCGWKNSSFWDKTAYYNLCMPQRPIMF</sequence>
<dbReference type="FunFam" id="3.90.70.130:FF:000001">
    <property type="entry name" value="Probable Ufm1-specific protease 2"/>
    <property type="match status" value="1"/>
</dbReference>
<dbReference type="SUPFAM" id="SSF54001">
    <property type="entry name" value="Cysteine proteinases"/>
    <property type="match status" value="1"/>
</dbReference>
<accession>A0A9N9WQL2</accession>
<comment type="function">
    <text evidence="6">Thiol protease which recognizes and hydrolyzes the peptide bond at the C-terminal Gly of UFM1, a ubiquitin-like modifier protein bound to a number of target proteins. Does not hydrolyze SUMO1 or ISG15 ubiquitin-like proteins.</text>
</comment>
<gene>
    <name evidence="11" type="ORF">CHIRRI_LOCUS5321</name>
</gene>
<dbReference type="Gene3D" id="3.90.70.130">
    <property type="match status" value="1"/>
</dbReference>
<dbReference type="Pfam" id="PF20908">
    <property type="entry name" value="UfSP2_N"/>
    <property type="match status" value="1"/>
</dbReference>
<evidence type="ECO:0000313" key="12">
    <source>
        <dbReference type="Proteomes" id="UP001153620"/>
    </source>
</evidence>
<dbReference type="GO" id="GO:0006508">
    <property type="term" value="P:proteolysis"/>
    <property type="evidence" value="ECO:0007669"/>
    <property type="project" value="UniProtKB-KW"/>
</dbReference>
<dbReference type="AlphaFoldDB" id="A0A9N9WQL2"/>
<keyword evidence="2" id="KW-0645">Protease</keyword>
<evidence type="ECO:0000256" key="6">
    <source>
        <dbReference type="ARBA" id="ARBA00057559"/>
    </source>
</evidence>
<name>A0A9N9WQL2_9DIPT</name>
<evidence type="ECO:0000313" key="11">
    <source>
        <dbReference type="EMBL" id="CAG9802410.1"/>
    </source>
</evidence>
<reference evidence="11" key="1">
    <citation type="submission" date="2022-01" db="EMBL/GenBank/DDBJ databases">
        <authorList>
            <person name="King R."/>
        </authorList>
    </citation>
    <scope>NUCLEOTIDE SEQUENCE</scope>
</reference>
<dbReference type="GO" id="GO:0005783">
    <property type="term" value="C:endoplasmic reticulum"/>
    <property type="evidence" value="ECO:0007669"/>
    <property type="project" value="TreeGrafter"/>
</dbReference>
<keyword evidence="5" id="KW-0788">Thiol protease</keyword>
<evidence type="ECO:0000256" key="5">
    <source>
        <dbReference type="ARBA" id="ARBA00022807"/>
    </source>
</evidence>
<keyword evidence="12" id="KW-1185">Reference proteome</keyword>
<dbReference type="OrthoDB" id="417506at2759"/>
<feature type="domain" description="UFSP1/2/DUB catalytic" evidence="8">
    <location>
        <begin position="383"/>
        <end position="567"/>
    </location>
</feature>
<evidence type="ECO:0000256" key="1">
    <source>
        <dbReference type="ARBA" id="ARBA00008552"/>
    </source>
</evidence>
<reference evidence="11" key="2">
    <citation type="submission" date="2022-10" db="EMBL/GenBank/DDBJ databases">
        <authorList>
            <consortium name="ENA_rothamsted_submissions"/>
            <consortium name="culmorum"/>
            <person name="King R."/>
        </authorList>
    </citation>
    <scope>NUCLEOTIDE SEQUENCE</scope>
</reference>
<protein>
    <recommendedName>
        <fullName evidence="7">Probable Ufm1-specific protease 2</fullName>
    </recommendedName>
</protein>
<organism evidence="11 12">
    <name type="scientific">Chironomus riparius</name>
    <dbReference type="NCBI Taxonomy" id="315576"/>
    <lineage>
        <taxon>Eukaryota</taxon>
        <taxon>Metazoa</taxon>
        <taxon>Ecdysozoa</taxon>
        <taxon>Arthropoda</taxon>
        <taxon>Hexapoda</taxon>
        <taxon>Insecta</taxon>
        <taxon>Pterygota</taxon>
        <taxon>Neoptera</taxon>
        <taxon>Endopterygota</taxon>
        <taxon>Diptera</taxon>
        <taxon>Nematocera</taxon>
        <taxon>Chironomoidea</taxon>
        <taxon>Chironomidae</taxon>
        <taxon>Chironominae</taxon>
        <taxon>Chironomus</taxon>
    </lineage>
</organism>
<dbReference type="InterPro" id="IPR012462">
    <property type="entry name" value="UFSP1/2_DUB_cat"/>
</dbReference>
<evidence type="ECO:0000259" key="9">
    <source>
        <dbReference type="Pfam" id="PF20908"/>
    </source>
</evidence>
<dbReference type="EMBL" id="OU895878">
    <property type="protein sequence ID" value="CAG9802410.1"/>
    <property type="molecule type" value="Genomic_DNA"/>
</dbReference>
<dbReference type="GO" id="GO:0005634">
    <property type="term" value="C:nucleus"/>
    <property type="evidence" value="ECO:0007669"/>
    <property type="project" value="TreeGrafter"/>
</dbReference>
<evidence type="ECO:0000256" key="7">
    <source>
        <dbReference type="ARBA" id="ARBA00073264"/>
    </source>
</evidence>
<dbReference type="InterPro" id="IPR038765">
    <property type="entry name" value="Papain-like_cys_pep_sf"/>
</dbReference>
<evidence type="ECO:0000256" key="3">
    <source>
        <dbReference type="ARBA" id="ARBA00022786"/>
    </source>
</evidence>
<proteinExistence type="inferred from homology"/>
<keyword evidence="4" id="KW-0378">Hydrolase</keyword>
<comment type="similarity">
    <text evidence="1">Belongs to the peptidase C78 family.</text>
</comment>